<sequence length="527" mass="60092">MENQDKQKDAQKDHSLKLVMKVFFVINMARVSLKLEIKPVKMIDSRTFKVHCQPHSAFKVMHDLRLRNLLCDVTLTVDGKDFEAHKIVLCGCSPYLRAMFTIGMLESDQDKVEIQGLEAWAMERLIDFMYTSTIEISVDNVQGLLQGASLLGLQQLRKICATFLQSQLTASNCLVHTEEFLQLSEDRLVSFLKSDKLQVVHENQILEAVCNWLQWDSEKRSENSCQLLQHVKMPLLDLTYLENVLLKSEFVKNCPKCQLLISKAITIHHDDSAMRTWIPRAQPPSIYVLGGRNSTDCQLKSMERYDFLIDQWNTVVNVRLADTQEDTLYLRCVECYDPVLRQWIPKPEMKIARSFVSLAAVNGILYAIGGEDRSCSYNVTEKFDLLTETWLFAPNMKRKRAGAGSCVCDSKIYIAGGYDKTLHMDRASVECYDPTTEEWTFVSEMEKARSGLFNTMTNQWTTISSMNTPRAWPGVAVFDGRVYVIGGFDGSSRLRSVEVYDFDSDRWTFISNMIVSRAGCGAAVERG</sequence>
<name>A0ABQ9G0J2_TEGGR</name>
<proteinExistence type="predicted"/>
<dbReference type="InterPro" id="IPR006652">
    <property type="entry name" value="Kelch_1"/>
</dbReference>
<evidence type="ECO:0000259" key="3">
    <source>
        <dbReference type="PROSITE" id="PS50097"/>
    </source>
</evidence>
<dbReference type="InterPro" id="IPR015915">
    <property type="entry name" value="Kelch-typ_b-propeller"/>
</dbReference>
<comment type="caution">
    <text evidence="4">The sequence shown here is derived from an EMBL/GenBank/DDBJ whole genome shotgun (WGS) entry which is preliminary data.</text>
</comment>
<dbReference type="SUPFAM" id="SSF54695">
    <property type="entry name" value="POZ domain"/>
    <property type="match status" value="1"/>
</dbReference>
<dbReference type="InterPro" id="IPR011043">
    <property type="entry name" value="Gal_Oxase/kelch_b-propeller"/>
</dbReference>
<dbReference type="SMART" id="SM00225">
    <property type="entry name" value="BTB"/>
    <property type="match status" value="1"/>
</dbReference>
<protein>
    <recommendedName>
        <fullName evidence="3">BTB domain-containing protein</fullName>
    </recommendedName>
</protein>
<dbReference type="InterPro" id="IPR000210">
    <property type="entry name" value="BTB/POZ_dom"/>
</dbReference>
<dbReference type="Gene3D" id="3.30.710.10">
    <property type="entry name" value="Potassium Channel Kv1.1, Chain A"/>
    <property type="match status" value="1"/>
</dbReference>
<dbReference type="PANTHER" id="PTHR45632">
    <property type="entry name" value="LD33804P"/>
    <property type="match status" value="1"/>
</dbReference>
<feature type="domain" description="BTB" evidence="3">
    <location>
        <begin position="71"/>
        <end position="138"/>
    </location>
</feature>
<keyword evidence="2" id="KW-0677">Repeat</keyword>
<dbReference type="PANTHER" id="PTHR45632:SF3">
    <property type="entry name" value="KELCH-LIKE PROTEIN 32"/>
    <property type="match status" value="1"/>
</dbReference>
<dbReference type="Pfam" id="PF00651">
    <property type="entry name" value="BTB"/>
    <property type="match status" value="1"/>
</dbReference>
<accession>A0ABQ9G0J2</accession>
<evidence type="ECO:0000313" key="4">
    <source>
        <dbReference type="EMBL" id="KAJ8321926.1"/>
    </source>
</evidence>
<reference evidence="4 5" key="1">
    <citation type="submission" date="2022-12" db="EMBL/GenBank/DDBJ databases">
        <title>Chromosome-level genome of Tegillarca granosa.</title>
        <authorList>
            <person name="Kim J."/>
        </authorList>
    </citation>
    <scope>NUCLEOTIDE SEQUENCE [LARGE SCALE GENOMIC DNA]</scope>
    <source>
        <strain evidence="4">Teg-2019</strain>
        <tissue evidence="4">Adductor muscle</tissue>
    </source>
</reference>
<gene>
    <name evidence="4" type="ORF">KUTeg_000397</name>
</gene>
<keyword evidence="1" id="KW-0880">Kelch repeat</keyword>
<evidence type="ECO:0000313" key="5">
    <source>
        <dbReference type="Proteomes" id="UP001217089"/>
    </source>
</evidence>
<dbReference type="Proteomes" id="UP001217089">
    <property type="component" value="Unassembled WGS sequence"/>
</dbReference>
<dbReference type="Pfam" id="PF01344">
    <property type="entry name" value="Kelch_1"/>
    <property type="match status" value="4"/>
</dbReference>
<dbReference type="SMART" id="SM00875">
    <property type="entry name" value="BACK"/>
    <property type="match status" value="1"/>
</dbReference>
<dbReference type="SMART" id="SM00612">
    <property type="entry name" value="Kelch"/>
    <property type="match status" value="5"/>
</dbReference>
<keyword evidence="5" id="KW-1185">Reference proteome</keyword>
<dbReference type="PROSITE" id="PS50097">
    <property type="entry name" value="BTB"/>
    <property type="match status" value="1"/>
</dbReference>
<dbReference type="SUPFAM" id="SSF50965">
    <property type="entry name" value="Galactose oxidase, central domain"/>
    <property type="match status" value="1"/>
</dbReference>
<dbReference type="InterPro" id="IPR017096">
    <property type="entry name" value="BTB-kelch_protein"/>
</dbReference>
<dbReference type="Gene3D" id="2.120.10.80">
    <property type="entry name" value="Kelch-type beta propeller"/>
    <property type="match status" value="2"/>
</dbReference>
<dbReference type="PIRSF" id="PIRSF037037">
    <property type="entry name" value="Kelch-like_protein_gigaxonin"/>
    <property type="match status" value="1"/>
</dbReference>
<dbReference type="InterPro" id="IPR011333">
    <property type="entry name" value="SKP1/BTB/POZ_sf"/>
</dbReference>
<evidence type="ECO:0000256" key="2">
    <source>
        <dbReference type="ARBA" id="ARBA00022737"/>
    </source>
</evidence>
<dbReference type="Gene3D" id="1.25.40.420">
    <property type="match status" value="1"/>
</dbReference>
<evidence type="ECO:0000256" key="1">
    <source>
        <dbReference type="ARBA" id="ARBA00022441"/>
    </source>
</evidence>
<dbReference type="PRINTS" id="PR00501">
    <property type="entry name" value="KELCHREPEAT"/>
</dbReference>
<organism evidence="4 5">
    <name type="scientific">Tegillarca granosa</name>
    <name type="common">Malaysian cockle</name>
    <name type="synonym">Anadara granosa</name>
    <dbReference type="NCBI Taxonomy" id="220873"/>
    <lineage>
        <taxon>Eukaryota</taxon>
        <taxon>Metazoa</taxon>
        <taxon>Spiralia</taxon>
        <taxon>Lophotrochozoa</taxon>
        <taxon>Mollusca</taxon>
        <taxon>Bivalvia</taxon>
        <taxon>Autobranchia</taxon>
        <taxon>Pteriomorphia</taxon>
        <taxon>Arcoida</taxon>
        <taxon>Arcoidea</taxon>
        <taxon>Arcidae</taxon>
        <taxon>Tegillarca</taxon>
    </lineage>
</organism>
<dbReference type="InterPro" id="IPR011705">
    <property type="entry name" value="BACK"/>
</dbReference>
<dbReference type="EMBL" id="JARBDR010000018">
    <property type="protein sequence ID" value="KAJ8321926.1"/>
    <property type="molecule type" value="Genomic_DNA"/>
</dbReference>